<dbReference type="EMBL" id="UINC01005369">
    <property type="protein sequence ID" value="SVA20902.1"/>
    <property type="molecule type" value="Genomic_DNA"/>
</dbReference>
<evidence type="ECO:0000256" key="2">
    <source>
        <dbReference type="ARBA" id="ARBA00022448"/>
    </source>
</evidence>
<evidence type="ECO:0000256" key="3">
    <source>
        <dbReference type="ARBA" id="ARBA00022475"/>
    </source>
</evidence>
<dbReference type="Pfam" id="PF00528">
    <property type="entry name" value="BPD_transp_1"/>
    <property type="match status" value="1"/>
</dbReference>
<dbReference type="PROSITE" id="PS50928">
    <property type="entry name" value="ABC_TM1"/>
    <property type="match status" value="1"/>
</dbReference>
<sequence>MAGVIFVVVTITFFIAHWLPGDPTALWVGSHPTEEQLEVARKTLGLEESLGKQYINYISNIFHGDLGTSLRTKQPITMELSSRFSATFELVSVSMLLSILIAFPLGLIAALKNNTSIDLIIRGLGYAGLAIPVFWLGMILQIVFFAWLGWFPLQGRFSTDIYMNTDLIINTGFILFDTFVSGEWALFINAVHYISLPVITMSVAVVGIVIRISKSSLMDTMKEPFFTTLLSFGFSPQKAVTSSAYKNTLVPVSTIVGLSYGMMLGGTFLIESIFDWPGLGQFGVLSILTGDFPAIVGLTLIYSISYVLINFLIDMLYLIIDPRTI</sequence>
<dbReference type="SUPFAM" id="SSF161098">
    <property type="entry name" value="MetI-like"/>
    <property type="match status" value="1"/>
</dbReference>
<feature type="transmembrane region" description="Helical" evidence="7">
    <location>
        <begin position="123"/>
        <end position="150"/>
    </location>
</feature>
<dbReference type="PANTHER" id="PTHR43163">
    <property type="entry name" value="DIPEPTIDE TRANSPORT SYSTEM PERMEASE PROTEIN DPPB-RELATED"/>
    <property type="match status" value="1"/>
</dbReference>
<protein>
    <recommendedName>
        <fullName evidence="8">ABC transmembrane type-1 domain-containing protein</fullName>
    </recommendedName>
</protein>
<keyword evidence="4 7" id="KW-0812">Transmembrane</keyword>
<dbReference type="InterPro" id="IPR035906">
    <property type="entry name" value="MetI-like_sf"/>
</dbReference>
<feature type="transmembrane region" description="Helical" evidence="7">
    <location>
        <begin position="90"/>
        <end position="111"/>
    </location>
</feature>
<dbReference type="InterPro" id="IPR000515">
    <property type="entry name" value="MetI-like"/>
</dbReference>
<keyword evidence="3" id="KW-1003">Cell membrane</keyword>
<accession>A0A381TY34</accession>
<proteinExistence type="predicted"/>
<dbReference type="AlphaFoldDB" id="A0A381TY34"/>
<dbReference type="Pfam" id="PF19300">
    <property type="entry name" value="BPD_transp_1_N"/>
    <property type="match status" value="1"/>
</dbReference>
<feature type="transmembrane region" description="Helical" evidence="7">
    <location>
        <begin position="248"/>
        <end position="274"/>
    </location>
</feature>
<dbReference type="GO" id="GO:0005886">
    <property type="term" value="C:plasma membrane"/>
    <property type="evidence" value="ECO:0007669"/>
    <property type="project" value="UniProtKB-SubCell"/>
</dbReference>
<comment type="subcellular location">
    <subcellularLocation>
        <location evidence="1">Cell membrane</location>
        <topology evidence="1">Multi-pass membrane protein</topology>
    </subcellularLocation>
</comment>
<feature type="transmembrane region" description="Helical" evidence="7">
    <location>
        <begin position="294"/>
        <end position="320"/>
    </location>
</feature>
<evidence type="ECO:0000256" key="7">
    <source>
        <dbReference type="SAM" id="Phobius"/>
    </source>
</evidence>
<dbReference type="CDD" id="cd06261">
    <property type="entry name" value="TM_PBP2"/>
    <property type="match status" value="1"/>
</dbReference>
<evidence type="ECO:0000259" key="8">
    <source>
        <dbReference type="PROSITE" id="PS50928"/>
    </source>
</evidence>
<feature type="transmembrane region" description="Helical" evidence="7">
    <location>
        <begin position="190"/>
        <end position="212"/>
    </location>
</feature>
<evidence type="ECO:0000256" key="5">
    <source>
        <dbReference type="ARBA" id="ARBA00022989"/>
    </source>
</evidence>
<dbReference type="InterPro" id="IPR045621">
    <property type="entry name" value="BPD_transp_1_N"/>
</dbReference>
<keyword evidence="6 7" id="KW-0472">Membrane</keyword>
<evidence type="ECO:0000313" key="9">
    <source>
        <dbReference type="EMBL" id="SVA20902.1"/>
    </source>
</evidence>
<reference evidence="9" key="1">
    <citation type="submission" date="2018-05" db="EMBL/GenBank/DDBJ databases">
        <authorList>
            <person name="Lanie J.A."/>
            <person name="Ng W.-L."/>
            <person name="Kazmierczak K.M."/>
            <person name="Andrzejewski T.M."/>
            <person name="Davidsen T.M."/>
            <person name="Wayne K.J."/>
            <person name="Tettelin H."/>
            <person name="Glass J.I."/>
            <person name="Rusch D."/>
            <person name="Podicherti R."/>
            <person name="Tsui H.-C.T."/>
            <person name="Winkler M.E."/>
        </authorList>
    </citation>
    <scope>NUCLEOTIDE SEQUENCE</scope>
</reference>
<dbReference type="PANTHER" id="PTHR43163:SF6">
    <property type="entry name" value="DIPEPTIDE TRANSPORT SYSTEM PERMEASE PROTEIN DPPB-RELATED"/>
    <property type="match status" value="1"/>
</dbReference>
<evidence type="ECO:0000256" key="1">
    <source>
        <dbReference type="ARBA" id="ARBA00004651"/>
    </source>
</evidence>
<name>A0A381TY34_9ZZZZ</name>
<organism evidence="9">
    <name type="scientific">marine metagenome</name>
    <dbReference type="NCBI Taxonomy" id="408172"/>
    <lineage>
        <taxon>unclassified sequences</taxon>
        <taxon>metagenomes</taxon>
        <taxon>ecological metagenomes</taxon>
    </lineage>
</organism>
<keyword evidence="5 7" id="KW-1133">Transmembrane helix</keyword>
<gene>
    <name evidence="9" type="ORF">METZ01_LOCUS73756</name>
</gene>
<dbReference type="GO" id="GO:0055085">
    <property type="term" value="P:transmembrane transport"/>
    <property type="evidence" value="ECO:0007669"/>
    <property type="project" value="InterPro"/>
</dbReference>
<feature type="domain" description="ABC transmembrane type-1" evidence="8">
    <location>
        <begin position="84"/>
        <end position="313"/>
    </location>
</feature>
<evidence type="ECO:0000256" key="4">
    <source>
        <dbReference type="ARBA" id="ARBA00022692"/>
    </source>
</evidence>
<evidence type="ECO:0000256" key="6">
    <source>
        <dbReference type="ARBA" id="ARBA00023136"/>
    </source>
</evidence>
<keyword evidence="2" id="KW-0813">Transport</keyword>